<evidence type="ECO:0000256" key="2">
    <source>
        <dbReference type="ARBA" id="ARBA00004275"/>
    </source>
</evidence>
<keyword evidence="7 13" id="KW-0274">FAD</keyword>
<dbReference type="FunFam" id="1.20.140.10:FF:000013">
    <property type="entry name" value="Acyl-coenzyme A oxidase"/>
    <property type="match status" value="1"/>
</dbReference>
<evidence type="ECO:0000256" key="9">
    <source>
        <dbReference type="ARBA" id="ARBA00022840"/>
    </source>
</evidence>
<dbReference type="GO" id="GO:0003997">
    <property type="term" value="F:acyl-CoA oxidase activity"/>
    <property type="evidence" value="ECO:0007669"/>
    <property type="project" value="InterPro"/>
</dbReference>
<dbReference type="InterPro" id="IPR037069">
    <property type="entry name" value="AcylCoA_DH/ox_N_sf"/>
</dbReference>
<organism evidence="17 18">
    <name type="scientific">Penaeus vannamei</name>
    <name type="common">Whiteleg shrimp</name>
    <name type="synonym">Litopenaeus vannamei</name>
    <dbReference type="NCBI Taxonomy" id="6689"/>
    <lineage>
        <taxon>Eukaryota</taxon>
        <taxon>Metazoa</taxon>
        <taxon>Ecdysozoa</taxon>
        <taxon>Arthropoda</taxon>
        <taxon>Crustacea</taxon>
        <taxon>Multicrustacea</taxon>
        <taxon>Malacostraca</taxon>
        <taxon>Eumalacostraca</taxon>
        <taxon>Eucarida</taxon>
        <taxon>Decapoda</taxon>
        <taxon>Dendrobranchiata</taxon>
        <taxon>Penaeoidea</taxon>
        <taxon>Penaeidae</taxon>
        <taxon>Penaeus</taxon>
    </lineage>
</organism>
<evidence type="ECO:0000256" key="5">
    <source>
        <dbReference type="ARBA" id="ARBA00022630"/>
    </source>
</evidence>
<dbReference type="GO" id="GO:0005504">
    <property type="term" value="F:fatty acid binding"/>
    <property type="evidence" value="ECO:0007669"/>
    <property type="project" value="TreeGrafter"/>
</dbReference>
<evidence type="ECO:0000256" key="6">
    <source>
        <dbReference type="ARBA" id="ARBA00022741"/>
    </source>
</evidence>
<keyword evidence="11" id="KW-0443">Lipid metabolism</keyword>
<dbReference type="InterPro" id="IPR002655">
    <property type="entry name" value="Acyl-CoA_oxidase_C"/>
</dbReference>
<dbReference type="PANTHER" id="PTHR10909:SF250">
    <property type="entry name" value="PEROXISOMAL ACYL-COENZYME A OXIDASE 1"/>
    <property type="match status" value="1"/>
</dbReference>
<evidence type="ECO:0000256" key="4">
    <source>
        <dbReference type="ARBA" id="ARBA00006288"/>
    </source>
</evidence>
<dbReference type="PANTHER" id="PTHR10909">
    <property type="entry name" value="ELECTRON TRANSPORT OXIDOREDUCTASE"/>
    <property type="match status" value="1"/>
</dbReference>
<dbReference type="InterPro" id="IPR012258">
    <property type="entry name" value="Acyl-CoA_oxidase"/>
</dbReference>
<keyword evidence="6" id="KW-0547">Nucleotide-binding</keyword>
<dbReference type="AlphaFoldDB" id="A0A3R7M436"/>
<dbReference type="Gene3D" id="1.20.140.10">
    <property type="entry name" value="Butyryl-CoA Dehydrogenase, subunit A, domain 3"/>
    <property type="match status" value="2"/>
</dbReference>
<keyword evidence="10" id="KW-0560">Oxidoreductase</keyword>
<dbReference type="Pfam" id="PF22924">
    <property type="entry name" value="ACOX_C_alpha1"/>
    <property type="match status" value="1"/>
</dbReference>
<dbReference type="Pfam" id="PF14749">
    <property type="entry name" value="Acyl-CoA_ox_N"/>
    <property type="match status" value="1"/>
</dbReference>
<dbReference type="GO" id="GO:0005777">
    <property type="term" value="C:peroxisome"/>
    <property type="evidence" value="ECO:0007669"/>
    <property type="project" value="UniProtKB-SubCell"/>
</dbReference>
<gene>
    <name evidence="17" type="ORF">C7M84_015274</name>
</gene>
<feature type="domain" description="Acyl-CoA oxidase C-alpha1" evidence="16">
    <location>
        <begin position="241"/>
        <end position="385"/>
    </location>
</feature>
<comment type="similarity">
    <text evidence="4 13">Belongs to the acyl-CoA oxidase family.</text>
</comment>
<dbReference type="EMBL" id="QCYY01002902">
    <property type="protein sequence ID" value="ROT66694.1"/>
    <property type="molecule type" value="Genomic_DNA"/>
</dbReference>
<sequence>MRVISLSTKPQGQKSRLQRDCAILSVQGRASIFLSVGRGGSWQVDTCEENKDKMPSVGAACVPDLQKEREKCCFDKEELTYLIDGGKERTEERREMEKILLSDPEYMDKIPPSYLSHEDSYANELRKSCYTMLKVASAGKPYRDLINSGTLRGITKDGNPLALHMAMFIPAIVGQGTREQQDKWLGRALRGEIVGTYAQTELGHGTFLRGLETRATYDPVKEEFVLHSPSITAIKWWPGGSTAEASPIATPLSAVRRQSEIVPGEPEPQILDFQTQQYKLLPQVASVFALLFSASDLATTYARVSTDMTKGNMERLPELHSLSSGLKALSASDATEGVEICRLSCGGHGYLKSSSLPRIYSATTCAITYEGENTVLWLQVARYLIKSIRGGRKGQPLSESVGYLSCNLDSAGLHTLTNEALVEAYKMSAQKMVEDTENRLQKLCDMGQNAHHAWNNCSVLLVKCAQAHIRYFVCEKFLERVTSSAVSEGLRSVMHQLCRLYLAYHITLNQGDFLRSGSLTPAQISTLEDDLGSLLTSLRPQAVAIVDAFDIHDEILDSTLGAWDGRVYEKAVRGRHEEPPEQDRRP</sequence>
<dbReference type="GO" id="GO:0033540">
    <property type="term" value="P:fatty acid beta-oxidation using acyl-CoA oxidase"/>
    <property type="evidence" value="ECO:0007669"/>
    <property type="project" value="TreeGrafter"/>
</dbReference>
<comment type="caution">
    <text evidence="17">The sequence shown here is derived from an EMBL/GenBank/DDBJ whole genome shotgun (WGS) entry which is preliminary data.</text>
</comment>
<evidence type="ECO:0000256" key="13">
    <source>
        <dbReference type="PIRNR" id="PIRNR000168"/>
    </source>
</evidence>
<dbReference type="OrthoDB" id="538336at2759"/>
<dbReference type="InterPro" id="IPR029320">
    <property type="entry name" value="Acyl-CoA_ox_N"/>
</dbReference>
<keyword evidence="5 13" id="KW-0285">Flavoprotein</keyword>
<name>A0A3R7M436_PENVA</name>
<proteinExistence type="inferred from homology"/>
<comment type="subcellular location">
    <subcellularLocation>
        <location evidence="2">Peroxisome</location>
    </subcellularLocation>
</comment>
<keyword evidence="9" id="KW-0067">ATP-binding</keyword>
<protein>
    <recommendedName>
        <fullName evidence="13">Acyl-coenzyme A oxidase</fullName>
    </recommendedName>
</protein>
<evidence type="ECO:0000256" key="1">
    <source>
        <dbReference type="ARBA" id="ARBA00001974"/>
    </source>
</evidence>
<dbReference type="SUPFAM" id="SSF56645">
    <property type="entry name" value="Acyl-CoA dehydrogenase NM domain-like"/>
    <property type="match status" value="1"/>
</dbReference>
<dbReference type="PIRSF" id="PIRSF000168">
    <property type="entry name" value="Acyl-CoA_oxidase"/>
    <property type="match status" value="1"/>
</dbReference>
<dbReference type="FunFam" id="1.10.540.10:FF:000006">
    <property type="entry name" value="Acyl-coenzyme A oxidase"/>
    <property type="match status" value="1"/>
</dbReference>
<evidence type="ECO:0000256" key="12">
    <source>
        <dbReference type="ARBA" id="ARBA00023140"/>
    </source>
</evidence>
<evidence type="ECO:0000259" key="15">
    <source>
        <dbReference type="Pfam" id="PF14749"/>
    </source>
</evidence>
<feature type="domain" description="Acyl-coenzyme A oxidase N-terminal" evidence="15">
    <location>
        <begin position="75"/>
        <end position="194"/>
    </location>
</feature>
<dbReference type="Pfam" id="PF01756">
    <property type="entry name" value="ACOX"/>
    <property type="match status" value="1"/>
</dbReference>
<dbReference type="InterPro" id="IPR055060">
    <property type="entry name" value="ACOX_C_alpha1"/>
</dbReference>
<evidence type="ECO:0000259" key="14">
    <source>
        <dbReference type="Pfam" id="PF01756"/>
    </source>
</evidence>
<dbReference type="Gene3D" id="1.10.540.10">
    <property type="entry name" value="Acyl-CoA dehydrogenase/oxidase, N-terminal domain"/>
    <property type="match status" value="1"/>
</dbReference>
<evidence type="ECO:0000313" key="17">
    <source>
        <dbReference type="EMBL" id="ROT66694.1"/>
    </source>
</evidence>
<evidence type="ECO:0000256" key="8">
    <source>
        <dbReference type="ARBA" id="ARBA00022832"/>
    </source>
</evidence>
<evidence type="ECO:0000256" key="3">
    <source>
        <dbReference type="ARBA" id="ARBA00004846"/>
    </source>
</evidence>
<accession>A0A3R7M436</accession>
<dbReference type="GO" id="GO:0055088">
    <property type="term" value="P:lipid homeostasis"/>
    <property type="evidence" value="ECO:0007669"/>
    <property type="project" value="TreeGrafter"/>
</dbReference>
<dbReference type="FunFam" id="1.20.140.10:FF:000005">
    <property type="entry name" value="Acyl-coenzyme A oxidase"/>
    <property type="match status" value="1"/>
</dbReference>
<evidence type="ECO:0000313" key="18">
    <source>
        <dbReference type="Proteomes" id="UP000283509"/>
    </source>
</evidence>
<feature type="domain" description="Acyl-CoA oxidase C-terminal" evidence="14">
    <location>
        <begin position="419"/>
        <end position="582"/>
    </location>
</feature>
<dbReference type="InterPro" id="IPR009100">
    <property type="entry name" value="AcylCoA_DH/oxidase_NM_dom_sf"/>
</dbReference>
<evidence type="ECO:0000256" key="11">
    <source>
        <dbReference type="ARBA" id="ARBA00023098"/>
    </source>
</evidence>
<evidence type="ECO:0000256" key="7">
    <source>
        <dbReference type="ARBA" id="ARBA00022827"/>
    </source>
</evidence>
<dbReference type="Proteomes" id="UP000283509">
    <property type="component" value="Unassembled WGS sequence"/>
</dbReference>
<keyword evidence="12" id="KW-0576">Peroxisome</keyword>
<dbReference type="InterPro" id="IPR036250">
    <property type="entry name" value="AcylCo_DH-like_C"/>
</dbReference>
<keyword evidence="8" id="KW-0276">Fatty acid metabolism</keyword>
<keyword evidence="18" id="KW-1185">Reference proteome</keyword>
<evidence type="ECO:0000259" key="16">
    <source>
        <dbReference type="Pfam" id="PF22924"/>
    </source>
</evidence>
<comment type="pathway">
    <text evidence="3">Lipid metabolism; peroxisomal fatty acid beta-oxidation.</text>
</comment>
<reference evidence="17 18" key="1">
    <citation type="submission" date="2018-04" db="EMBL/GenBank/DDBJ databases">
        <authorList>
            <person name="Zhang X."/>
            <person name="Yuan J."/>
            <person name="Li F."/>
            <person name="Xiang J."/>
        </authorList>
    </citation>
    <scope>NUCLEOTIDE SEQUENCE [LARGE SCALE GENOMIC DNA]</scope>
    <source>
        <tissue evidence="17">Muscle</tissue>
    </source>
</reference>
<reference evidence="17 18" key="2">
    <citation type="submission" date="2019-01" db="EMBL/GenBank/DDBJ databases">
        <title>The decoding of complex shrimp genome reveals the adaptation for benthos swimmer, frequently molting mechanism and breeding impact on genome.</title>
        <authorList>
            <person name="Sun Y."/>
            <person name="Gao Y."/>
            <person name="Yu Y."/>
        </authorList>
    </citation>
    <scope>NUCLEOTIDE SEQUENCE [LARGE SCALE GENOMIC DNA]</scope>
    <source>
        <tissue evidence="17">Muscle</tissue>
    </source>
</reference>
<dbReference type="GO" id="GO:0005524">
    <property type="term" value="F:ATP binding"/>
    <property type="evidence" value="ECO:0007669"/>
    <property type="project" value="UniProtKB-KW"/>
</dbReference>
<dbReference type="STRING" id="6689.A0A3R7M436"/>
<comment type="cofactor">
    <cofactor evidence="1">
        <name>FAD</name>
        <dbReference type="ChEBI" id="CHEBI:57692"/>
    </cofactor>
</comment>
<dbReference type="SUPFAM" id="SSF47203">
    <property type="entry name" value="Acyl-CoA dehydrogenase C-terminal domain-like"/>
    <property type="match status" value="2"/>
</dbReference>
<dbReference type="GO" id="GO:0071949">
    <property type="term" value="F:FAD binding"/>
    <property type="evidence" value="ECO:0007669"/>
    <property type="project" value="InterPro"/>
</dbReference>
<evidence type="ECO:0000256" key="10">
    <source>
        <dbReference type="ARBA" id="ARBA00023002"/>
    </source>
</evidence>